<protein>
    <recommendedName>
        <fullName evidence="2">Harmonin-binding protein USHBP1 PDZ-binding domain-containing protein</fullName>
    </recommendedName>
</protein>
<feature type="region of interest" description="Disordered" evidence="1">
    <location>
        <begin position="229"/>
        <end position="261"/>
    </location>
</feature>
<dbReference type="Pfam" id="PF10506">
    <property type="entry name" value="USHBP1_PDZ-bd"/>
    <property type="match status" value="1"/>
</dbReference>
<organism evidence="3">
    <name type="scientific">Timema genevievae</name>
    <name type="common">Walking stick</name>
    <dbReference type="NCBI Taxonomy" id="629358"/>
    <lineage>
        <taxon>Eukaryota</taxon>
        <taxon>Metazoa</taxon>
        <taxon>Ecdysozoa</taxon>
        <taxon>Arthropoda</taxon>
        <taxon>Hexapoda</taxon>
        <taxon>Insecta</taxon>
        <taxon>Pterygota</taxon>
        <taxon>Neoptera</taxon>
        <taxon>Polyneoptera</taxon>
        <taxon>Phasmatodea</taxon>
        <taxon>Timematodea</taxon>
        <taxon>Timematoidea</taxon>
        <taxon>Timematidae</taxon>
        <taxon>Timema</taxon>
    </lineage>
</organism>
<feature type="domain" description="Harmonin-binding protein USHBP1 PDZ-binding" evidence="2">
    <location>
        <begin position="268"/>
        <end position="306"/>
    </location>
</feature>
<feature type="compositionally biased region" description="Acidic residues" evidence="1">
    <location>
        <begin position="244"/>
        <end position="258"/>
    </location>
</feature>
<dbReference type="EMBL" id="OE843247">
    <property type="protein sequence ID" value="CAD7602631.1"/>
    <property type="molecule type" value="Genomic_DNA"/>
</dbReference>
<dbReference type="PANTHER" id="PTHR23347">
    <property type="entry name" value="COLORECTAL MUTANT CANCER PROTEIN MCC PROTEIN -RELATED"/>
    <property type="match status" value="1"/>
</dbReference>
<evidence type="ECO:0000256" key="1">
    <source>
        <dbReference type="SAM" id="MobiDB-lite"/>
    </source>
</evidence>
<name>A0A7R9K3T8_TIMGE</name>
<proteinExistence type="predicted"/>
<gene>
    <name evidence="3" type="ORF">TGEB3V08_LOCUS8419</name>
</gene>
<accession>A0A7R9K3T8</accession>
<sequence length="376" mass="41157">MSGESNESEPDSGEMAAILRRASENRRAAETVARHLLSRLDNVSISNAICLSAAPWEEYSHTTSTSSSSDCEWGQSEERRLRDHIGRLKTERSTVRATVVELESCHVEPLAVRHTISIAEARKLDLETAVLMQVTPHHVFCVNTSPVCVCAGYSTPCVLCKYISNVCAQELMATREDKAELRARVYLLEKERASFELKLSSQEAHHAAQLATIQHLQVQLQETEQLLESRSKNRGGGDASLASESEDCEGEGTGDESELSSALRREARLKGRVQELVSTLDKVSRNSELRQQQSGDLVNDLKRANRRGGHESPALTPRSPAVVNKGVHYAVPYSAVGLGRGVVIAYAPDDLVGARLRPTEKSFGQTADTAVQGREA</sequence>
<evidence type="ECO:0000259" key="2">
    <source>
        <dbReference type="Pfam" id="PF10506"/>
    </source>
</evidence>
<dbReference type="PANTHER" id="PTHR23347:SF6">
    <property type="entry name" value="FI17904P1"/>
    <property type="match status" value="1"/>
</dbReference>
<dbReference type="InterPro" id="IPR040171">
    <property type="entry name" value="USBP1-like"/>
</dbReference>
<dbReference type="AlphaFoldDB" id="A0A7R9K3T8"/>
<dbReference type="InterPro" id="IPR019536">
    <property type="entry name" value="USHBP1_PDZ-bd"/>
</dbReference>
<evidence type="ECO:0000313" key="3">
    <source>
        <dbReference type="EMBL" id="CAD7602631.1"/>
    </source>
</evidence>
<reference evidence="3" key="1">
    <citation type="submission" date="2020-11" db="EMBL/GenBank/DDBJ databases">
        <authorList>
            <person name="Tran Van P."/>
        </authorList>
    </citation>
    <scope>NUCLEOTIDE SEQUENCE</scope>
</reference>